<keyword evidence="2" id="KW-1185">Reference proteome</keyword>
<organism evidence="1 2">
    <name type="scientific">Cocleimonas flava</name>
    <dbReference type="NCBI Taxonomy" id="634765"/>
    <lineage>
        <taxon>Bacteria</taxon>
        <taxon>Pseudomonadati</taxon>
        <taxon>Pseudomonadota</taxon>
        <taxon>Gammaproteobacteria</taxon>
        <taxon>Thiotrichales</taxon>
        <taxon>Thiotrichaceae</taxon>
        <taxon>Cocleimonas</taxon>
    </lineage>
</organism>
<comment type="caution">
    <text evidence="1">The sequence shown here is derived from an EMBL/GenBank/DDBJ whole genome shotgun (WGS) entry which is preliminary data.</text>
</comment>
<accession>A0A4R1EXN7</accession>
<sequence length="221" mass="25983">MIRTYRKDEHKAGFIGVRVAVMVDSKLMQKYYSFKSTDKSEDEILSDAKSLHAKWMMEKNLASSKRDIAAKELRRISSPYSTGVKGIKFRISYNTCYFHVQGTTNNIRFHKNFSINKYGYEMAWFKACEFLQKNKDYALFDSIYKNIPVKERLLIVFRYLYFTQKQAVHIGALAPVISEDILVSWFKQLLMQFKNNKPFKAEVLKYMSDHNIKDAELLSMT</sequence>
<name>A0A4R1EXN7_9GAMM</name>
<proteinExistence type="predicted"/>
<dbReference type="EMBL" id="SMFQ01000004">
    <property type="protein sequence ID" value="TCJ84629.1"/>
    <property type="molecule type" value="Genomic_DNA"/>
</dbReference>
<dbReference type="OrthoDB" id="6625312at2"/>
<evidence type="ECO:0000313" key="1">
    <source>
        <dbReference type="EMBL" id="TCJ84629.1"/>
    </source>
</evidence>
<dbReference type="Proteomes" id="UP000294887">
    <property type="component" value="Unassembled WGS sequence"/>
</dbReference>
<dbReference type="AlphaFoldDB" id="A0A4R1EXN7"/>
<dbReference type="RefSeq" id="WP_131906377.1">
    <property type="nucleotide sequence ID" value="NZ_BAAAFU010000006.1"/>
</dbReference>
<protein>
    <submittedName>
        <fullName evidence="1">AP2 domain-containing protein</fullName>
    </submittedName>
</protein>
<reference evidence="1 2" key="1">
    <citation type="submission" date="2019-03" db="EMBL/GenBank/DDBJ databases">
        <title>Genomic Encyclopedia of Type Strains, Phase IV (KMG-IV): sequencing the most valuable type-strain genomes for metagenomic binning, comparative biology and taxonomic classification.</title>
        <authorList>
            <person name="Goeker M."/>
        </authorList>
    </citation>
    <scope>NUCLEOTIDE SEQUENCE [LARGE SCALE GENOMIC DNA]</scope>
    <source>
        <strain evidence="1 2">DSM 24830</strain>
    </source>
</reference>
<gene>
    <name evidence="1" type="ORF">EV695_2588</name>
</gene>
<evidence type="ECO:0000313" key="2">
    <source>
        <dbReference type="Proteomes" id="UP000294887"/>
    </source>
</evidence>